<protein>
    <submittedName>
        <fullName evidence="2">Basic proline-rich protein-like</fullName>
    </submittedName>
</protein>
<keyword evidence="3" id="KW-1185">Reference proteome</keyword>
<evidence type="ECO:0000313" key="2">
    <source>
        <dbReference type="EMBL" id="KAK1395139.1"/>
    </source>
</evidence>
<feature type="compositionally biased region" description="Pro residues" evidence="1">
    <location>
        <begin position="115"/>
        <end position="129"/>
    </location>
</feature>
<accession>A0AAD8IZY0</accession>
<reference evidence="2" key="2">
    <citation type="submission" date="2023-05" db="EMBL/GenBank/DDBJ databases">
        <authorList>
            <person name="Schelkunov M.I."/>
        </authorList>
    </citation>
    <scope>NUCLEOTIDE SEQUENCE</scope>
    <source>
        <strain evidence="2">Hsosn_3</strain>
        <tissue evidence="2">Leaf</tissue>
    </source>
</reference>
<sequence>MRPGYDPWEEGSRHGLLDTFCRGFCNSICSCLYFFSCCWLLQDCLPGLGRPGYYNNPPGTYAPSSGLPFGPSHDHHHRLTDPLVGPGPAASRYGPPPPYVPGPLAGPLGEDPMMFDPPGPPLPPGPPRY</sequence>
<dbReference type="EMBL" id="JAUIZM010000003">
    <property type="protein sequence ID" value="KAK1395139.1"/>
    <property type="molecule type" value="Genomic_DNA"/>
</dbReference>
<dbReference type="AlphaFoldDB" id="A0AAD8IZY0"/>
<comment type="caution">
    <text evidence="2">The sequence shown here is derived from an EMBL/GenBank/DDBJ whole genome shotgun (WGS) entry which is preliminary data.</text>
</comment>
<gene>
    <name evidence="2" type="ORF">POM88_014195</name>
</gene>
<dbReference type="Proteomes" id="UP001237642">
    <property type="component" value="Unassembled WGS sequence"/>
</dbReference>
<name>A0AAD8IZY0_9APIA</name>
<evidence type="ECO:0000256" key="1">
    <source>
        <dbReference type="SAM" id="MobiDB-lite"/>
    </source>
</evidence>
<proteinExistence type="predicted"/>
<reference evidence="2" key="1">
    <citation type="submission" date="2023-02" db="EMBL/GenBank/DDBJ databases">
        <title>Genome of toxic invasive species Heracleum sosnowskyi carries increased number of genes despite the absence of recent whole-genome duplications.</title>
        <authorList>
            <person name="Schelkunov M."/>
            <person name="Shtratnikova V."/>
            <person name="Makarenko M."/>
            <person name="Klepikova A."/>
            <person name="Omelchenko D."/>
            <person name="Novikova G."/>
            <person name="Obukhova E."/>
            <person name="Bogdanov V."/>
            <person name="Penin A."/>
            <person name="Logacheva M."/>
        </authorList>
    </citation>
    <scope>NUCLEOTIDE SEQUENCE</scope>
    <source>
        <strain evidence="2">Hsosn_3</strain>
        <tissue evidence="2">Leaf</tissue>
    </source>
</reference>
<feature type="region of interest" description="Disordered" evidence="1">
    <location>
        <begin position="64"/>
        <end position="129"/>
    </location>
</feature>
<organism evidence="2 3">
    <name type="scientific">Heracleum sosnowskyi</name>
    <dbReference type="NCBI Taxonomy" id="360622"/>
    <lineage>
        <taxon>Eukaryota</taxon>
        <taxon>Viridiplantae</taxon>
        <taxon>Streptophyta</taxon>
        <taxon>Embryophyta</taxon>
        <taxon>Tracheophyta</taxon>
        <taxon>Spermatophyta</taxon>
        <taxon>Magnoliopsida</taxon>
        <taxon>eudicotyledons</taxon>
        <taxon>Gunneridae</taxon>
        <taxon>Pentapetalae</taxon>
        <taxon>asterids</taxon>
        <taxon>campanulids</taxon>
        <taxon>Apiales</taxon>
        <taxon>Apiaceae</taxon>
        <taxon>Apioideae</taxon>
        <taxon>apioid superclade</taxon>
        <taxon>Tordylieae</taxon>
        <taxon>Tordyliinae</taxon>
        <taxon>Heracleum</taxon>
    </lineage>
</organism>
<evidence type="ECO:0000313" key="3">
    <source>
        <dbReference type="Proteomes" id="UP001237642"/>
    </source>
</evidence>